<name>A0A6J4JLG9_9CYAN</name>
<protein>
    <recommendedName>
        <fullName evidence="1">Tc1-like transposase DDE domain-containing protein</fullName>
    </recommendedName>
</protein>
<proteinExistence type="predicted"/>
<dbReference type="InterPro" id="IPR038717">
    <property type="entry name" value="Tc1-like_DDE_dom"/>
</dbReference>
<sequence>MWAEDEHRIGLHPVNRLVWVPLGEQPMASVNWKYQWLWLVGFGCPTTGDTYWWIVPLLNSEVFSRLLADFAQHFDLGKQKRVILAVDQAAFHTSDKVRVPEADFSRHLLIMKITIKSFLANCSCCKHHAMS</sequence>
<reference evidence="2" key="1">
    <citation type="submission" date="2020-02" db="EMBL/GenBank/DDBJ databases">
        <authorList>
            <person name="Meier V. D."/>
        </authorList>
    </citation>
    <scope>NUCLEOTIDE SEQUENCE</scope>
    <source>
        <strain evidence="2">AVDCRST_MAG92</strain>
    </source>
</reference>
<evidence type="ECO:0000259" key="1">
    <source>
        <dbReference type="Pfam" id="PF13358"/>
    </source>
</evidence>
<organism evidence="2">
    <name type="scientific">uncultured Coleofasciculus sp</name>
    <dbReference type="NCBI Taxonomy" id="1267456"/>
    <lineage>
        <taxon>Bacteria</taxon>
        <taxon>Bacillati</taxon>
        <taxon>Cyanobacteriota</taxon>
        <taxon>Cyanophyceae</taxon>
        <taxon>Coleofasciculales</taxon>
        <taxon>Coleofasciculaceae</taxon>
        <taxon>Coleofasciculus</taxon>
        <taxon>environmental samples</taxon>
    </lineage>
</organism>
<dbReference type="Pfam" id="PF13358">
    <property type="entry name" value="DDE_3"/>
    <property type="match status" value="1"/>
</dbReference>
<dbReference type="AlphaFoldDB" id="A0A6J4JLG9"/>
<evidence type="ECO:0000313" key="2">
    <source>
        <dbReference type="EMBL" id="CAA9281527.1"/>
    </source>
</evidence>
<feature type="domain" description="Tc1-like transposase DDE" evidence="1">
    <location>
        <begin position="3"/>
        <end position="98"/>
    </location>
</feature>
<gene>
    <name evidence="2" type="ORF">AVDCRST_MAG92-3573</name>
</gene>
<accession>A0A6J4JLG9</accession>
<dbReference type="EMBL" id="CADCTM010000609">
    <property type="protein sequence ID" value="CAA9281527.1"/>
    <property type="molecule type" value="Genomic_DNA"/>
</dbReference>